<reference evidence="3" key="1">
    <citation type="journal article" date="2020" name="ISME J.">
        <title>Comparative genomics reveals insights into cyanobacterial evolution and habitat adaptation.</title>
        <authorList>
            <person name="Chen M.Y."/>
            <person name="Teng W.K."/>
            <person name="Zhao L."/>
            <person name="Hu C.X."/>
            <person name="Zhou Y.K."/>
            <person name="Han B.P."/>
            <person name="Song L.R."/>
            <person name="Shu W.S."/>
        </authorList>
    </citation>
    <scope>NUCLEOTIDE SEQUENCE [LARGE SCALE GENOMIC DNA]</scope>
    <source>
        <strain evidence="3">FACHB-251</strain>
    </source>
</reference>
<dbReference type="AlphaFoldDB" id="A0A926WG25"/>
<feature type="transmembrane region" description="Helical" evidence="1">
    <location>
        <begin position="349"/>
        <end position="370"/>
    </location>
</feature>
<feature type="transmembrane region" description="Helical" evidence="1">
    <location>
        <begin position="204"/>
        <end position="228"/>
    </location>
</feature>
<gene>
    <name evidence="2" type="ORF">H6G06_09925</name>
</gene>
<dbReference type="InterPro" id="IPR018650">
    <property type="entry name" value="STSV1_Orf64"/>
</dbReference>
<dbReference type="EMBL" id="JACJQU010000004">
    <property type="protein sequence ID" value="MBD2293802.1"/>
    <property type="molecule type" value="Genomic_DNA"/>
</dbReference>
<feature type="transmembrane region" description="Helical" evidence="1">
    <location>
        <begin position="123"/>
        <end position="140"/>
    </location>
</feature>
<name>A0A926WG25_9NOST</name>
<evidence type="ECO:0000313" key="2">
    <source>
        <dbReference type="EMBL" id="MBD2293802.1"/>
    </source>
</evidence>
<feature type="transmembrane region" description="Helical" evidence="1">
    <location>
        <begin position="320"/>
        <end position="343"/>
    </location>
</feature>
<feature type="transmembrane region" description="Helical" evidence="1">
    <location>
        <begin position="291"/>
        <end position="308"/>
    </location>
</feature>
<keyword evidence="1" id="KW-1133">Transmembrane helix</keyword>
<evidence type="ECO:0000313" key="3">
    <source>
        <dbReference type="Proteomes" id="UP000662185"/>
    </source>
</evidence>
<keyword evidence="1" id="KW-0472">Membrane</keyword>
<organism evidence="2 3">
    <name type="scientific">Anabaena sphaerica FACHB-251</name>
    <dbReference type="NCBI Taxonomy" id="2692883"/>
    <lineage>
        <taxon>Bacteria</taxon>
        <taxon>Bacillati</taxon>
        <taxon>Cyanobacteriota</taxon>
        <taxon>Cyanophyceae</taxon>
        <taxon>Nostocales</taxon>
        <taxon>Nostocaceae</taxon>
        <taxon>Anabaena</taxon>
    </lineage>
</organism>
<feature type="transmembrane region" description="Helical" evidence="1">
    <location>
        <begin position="263"/>
        <end position="285"/>
    </location>
</feature>
<dbReference type="Pfam" id="PF09852">
    <property type="entry name" value="DUF2079"/>
    <property type="match status" value="1"/>
</dbReference>
<evidence type="ECO:0000256" key="1">
    <source>
        <dbReference type="SAM" id="Phobius"/>
    </source>
</evidence>
<sequence length="467" mass="53228">MIIDIKKIIENLPNNNSLALIIPISTLLLFISSILRHELFNSGGDLAFFDQCVYLISQGKQPISSILGFHVLADHAAWILYFLALLYKIYPSVYWLFAVQSAALALGALPTYFLALQAGLEKSQAIVMVTVYLLYPLIYNANLLEFHPDTIAVPALLTAVLAARTKKIVWFCVSVLIVLGCKAVLSLTVVAMGVWLLLFEKRRLYGVIAITSGIAWFLIANKIIIPFFGNEAALINRHLYRYSYLGKSFYETLQIILFQPKIVFSNIFTLINLEYLFYLLVPVIWALRPKYMIALIGAIPCLALNLIADHPSQKNLIWHYSLPIIPFLILALISSLAAGKAWIQKKAIILWSLFWFLVLGKFGFFTSKYLKNLYNWQATKEAISLIKTQDSVLTTDIITPHLTHRELITFHYNLNELNKFNYILINVRNSDRAASAEDYDNLVKQLKTISLFELKFKKDDVYLFIQK</sequence>
<keyword evidence="3" id="KW-1185">Reference proteome</keyword>
<feature type="transmembrane region" description="Helical" evidence="1">
    <location>
        <begin position="93"/>
        <end position="116"/>
    </location>
</feature>
<feature type="transmembrane region" description="Helical" evidence="1">
    <location>
        <begin position="17"/>
        <end position="35"/>
    </location>
</feature>
<keyword evidence="1" id="KW-0812">Transmembrane</keyword>
<feature type="transmembrane region" description="Helical" evidence="1">
    <location>
        <begin position="170"/>
        <end position="198"/>
    </location>
</feature>
<comment type="caution">
    <text evidence="2">The sequence shown here is derived from an EMBL/GenBank/DDBJ whole genome shotgun (WGS) entry which is preliminary data.</text>
</comment>
<accession>A0A926WG25</accession>
<protein>
    <submittedName>
        <fullName evidence="2">DUF2079 domain-containing protein</fullName>
    </submittedName>
</protein>
<dbReference type="Proteomes" id="UP000662185">
    <property type="component" value="Unassembled WGS sequence"/>
</dbReference>
<proteinExistence type="predicted"/>
<feature type="transmembrane region" description="Helical" evidence="1">
    <location>
        <begin position="66"/>
        <end position="87"/>
    </location>
</feature>
<dbReference type="RefSeq" id="WP_190559556.1">
    <property type="nucleotide sequence ID" value="NZ_JACJQU010000004.1"/>
</dbReference>